<evidence type="ECO:0000256" key="1">
    <source>
        <dbReference type="SAM" id="Phobius"/>
    </source>
</evidence>
<keyword evidence="1" id="KW-0472">Membrane</keyword>
<reference evidence="3 5" key="1">
    <citation type="submission" date="2020-06" db="EMBL/GenBank/DDBJ databases">
        <title>Description of novel acetic acid bacteria.</title>
        <authorList>
            <person name="Sombolestani A."/>
        </authorList>
    </citation>
    <scope>NUCLEOTIDE SEQUENCE [LARGE SCALE GENOMIC DNA]</scope>
    <source>
        <strain evidence="3 5">LMG 26838</strain>
    </source>
</reference>
<feature type="transmembrane region" description="Helical" evidence="1">
    <location>
        <begin position="6"/>
        <end position="28"/>
    </location>
</feature>
<accession>A0A850NJ74</accession>
<evidence type="ECO:0000313" key="4">
    <source>
        <dbReference type="Proteomes" id="UP000557688"/>
    </source>
</evidence>
<protein>
    <submittedName>
        <fullName evidence="3">Uncharacterized protein</fullName>
    </submittedName>
</protein>
<keyword evidence="1" id="KW-0812">Transmembrane</keyword>
<proteinExistence type="predicted"/>
<sequence length="135" mass="15293">MTLEGLTAAAGLVAVAGLTGVLSLRLLFLRRAQEWAAHNGYSLQGDVTLGYFRKLFFDRKRERFSVWQPIREPFELAYADLTSDEWRPVTRDAGRWTIMTRNPLRPIQTFPIGLSAGPRITAAMLANIPGYQRLR</sequence>
<dbReference type="Proteomes" id="UP000565205">
    <property type="component" value="Unassembled WGS sequence"/>
</dbReference>
<dbReference type="EMBL" id="JACHXV010000022">
    <property type="protein sequence ID" value="MBB3175228.1"/>
    <property type="molecule type" value="Genomic_DNA"/>
</dbReference>
<dbReference type="Proteomes" id="UP000557688">
    <property type="component" value="Unassembled WGS sequence"/>
</dbReference>
<evidence type="ECO:0000313" key="2">
    <source>
        <dbReference type="EMBL" id="MBB3175228.1"/>
    </source>
</evidence>
<evidence type="ECO:0000313" key="5">
    <source>
        <dbReference type="Proteomes" id="UP000565205"/>
    </source>
</evidence>
<keyword evidence="1" id="KW-1133">Transmembrane helix</keyword>
<comment type="caution">
    <text evidence="3">The sequence shown here is derived from an EMBL/GenBank/DDBJ whole genome shotgun (WGS) entry which is preliminary data.</text>
</comment>
<gene>
    <name evidence="2" type="ORF">FHR90_003082</name>
    <name evidence="3" type="ORF">HUK83_01145</name>
</gene>
<dbReference type="RefSeq" id="WP_176621689.1">
    <property type="nucleotide sequence ID" value="NZ_JABXXQ010000007.1"/>
</dbReference>
<organism evidence="3 5">
    <name type="scientific">Endobacter medicaginis</name>
    <dbReference type="NCBI Taxonomy" id="1181271"/>
    <lineage>
        <taxon>Bacteria</taxon>
        <taxon>Pseudomonadati</taxon>
        <taxon>Pseudomonadota</taxon>
        <taxon>Alphaproteobacteria</taxon>
        <taxon>Acetobacterales</taxon>
        <taxon>Acetobacteraceae</taxon>
        <taxon>Endobacter</taxon>
    </lineage>
</organism>
<keyword evidence="4" id="KW-1185">Reference proteome</keyword>
<name>A0A850NJ74_9PROT</name>
<dbReference type="EMBL" id="JABXXQ010000007">
    <property type="protein sequence ID" value="NVN28954.1"/>
    <property type="molecule type" value="Genomic_DNA"/>
</dbReference>
<evidence type="ECO:0000313" key="3">
    <source>
        <dbReference type="EMBL" id="NVN28954.1"/>
    </source>
</evidence>
<reference evidence="2 4" key="2">
    <citation type="submission" date="2020-08" db="EMBL/GenBank/DDBJ databases">
        <title>Genomic Encyclopedia of Type Strains, Phase III (KMG-III): the genomes of soil and plant-associated and newly described type strains.</title>
        <authorList>
            <person name="Whitman W."/>
        </authorList>
    </citation>
    <scope>NUCLEOTIDE SEQUENCE [LARGE SCALE GENOMIC DNA]</scope>
    <source>
        <strain evidence="2 4">CECT 8088</strain>
    </source>
</reference>
<dbReference type="AlphaFoldDB" id="A0A850NJ74"/>